<dbReference type="Proteomes" id="UP001217089">
    <property type="component" value="Unassembled WGS sequence"/>
</dbReference>
<proteinExistence type="predicted"/>
<organism evidence="2 3">
    <name type="scientific">Tegillarca granosa</name>
    <name type="common">Malaysian cockle</name>
    <name type="synonym">Anadara granosa</name>
    <dbReference type="NCBI Taxonomy" id="220873"/>
    <lineage>
        <taxon>Eukaryota</taxon>
        <taxon>Metazoa</taxon>
        <taxon>Spiralia</taxon>
        <taxon>Lophotrochozoa</taxon>
        <taxon>Mollusca</taxon>
        <taxon>Bivalvia</taxon>
        <taxon>Autobranchia</taxon>
        <taxon>Pteriomorphia</taxon>
        <taxon>Arcoida</taxon>
        <taxon>Arcoidea</taxon>
        <taxon>Arcidae</taxon>
        <taxon>Tegillarca</taxon>
    </lineage>
</organism>
<evidence type="ECO:0000256" key="1">
    <source>
        <dbReference type="SAM" id="Phobius"/>
    </source>
</evidence>
<name>A0ABQ9EXE4_TEGGR</name>
<reference evidence="2 3" key="1">
    <citation type="submission" date="2022-12" db="EMBL/GenBank/DDBJ databases">
        <title>Chromosome-level genome of Tegillarca granosa.</title>
        <authorList>
            <person name="Kim J."/>
        </authorList>
    </citation>
    <scope>NUCLEOTIDE SEQUENCE [LARGE SCALE GENOMIC DNA]</scope>
    <source>
        <strain evidence="2">Teg-2019</strain>
        <tissue evidence="2">Adductor muscle</tissue>
    </source>
</reference>
<feature type="transmembrane region" description="Helical" evidence="1">
    <location>
        <begin position="44"/>
        <end position="67"/>
    </location>
</feature>
<keyword evidence="3" id="KW-1185">Reference proteome</keyword>
<keyword evidence="1" id="KW-0812">Transmembrane</keyword>
<accession>A0ABQ9EXE4</accession>
<evidence type="ECO:0000313" key="2">
    <source>
        <dbReference type="EMBL" id="KAJ8308470.1"/>
    </source>
</evidence>
<feature type="transmembrane region" description="Helical" evidence="1">
    <location>
        <begin position="12"/>
        <end position="32"/>
    </location>
</feature>
<comment type="caution">
    <text evidence="2">The sequence shown here is derived from an EMBL/GenBank/DDBJ whole genome shotgun (WGS) entry which is preliminary data.</text>
</comment>
<sequence length="104" mass="12613">MIYFLNHDLFGVFIVSFFFLQEHITVAIFENFHVEIQIFKRFIVFYNIWSIIMFGFSFYYLSVMVLFIELSLYGSVVFFKVEDLLNILLQIYIKKINKILLLNE</sequence>
<evidence type="ECO:0000313" key="3">
    <source>
        <dbReference type="Proteomes" id="UP001217089"/>
    </source>
</evidence>
<dbReference type="EMBL" id="JARBDR010000657">
    <property type="protein sequence ID" value="KAJ8308470.1"/>
    <property type="molecule type" value="Genomic_DNA"/>
</dbReference>
<keyword evidence="1" id="KW-0472">Membrane</keyword>
<protein>
    <recommendedName>
        <fullName evidence="4">NADH dehydrogenase subunit 4L</fullName>
    </recommendedName>
</protein>
<evidence type="ECO:0008006" key="4">
    <source>
        <dbReference type="Google" id="ProtNLM"/>
    </source>
</evidence>
<gene>
    <name evidence="2" type="ORF">KUTeg_013344</name>
</gene>
<keyword evidence="1" id="KW-1133">Transmembrane helix</keyword>